<evidence type="ECO:0000313" key="11">
    <source>
        <dbReference type="RefSeq" id="XP_034249117.1"/>
    </source>
</evidence>
<organism evidence="10">
    <name type="scientific">Thrips palmi</name>
    <name type="common">Melon thrips</name>
    <dbReference type="NCBI Taxonomy" id="161013"/>
    <lineage>
        <taxon>Eukaryota</taxon>
        <taxon>Metazoa</taxon>
        <taxon>Ecdysozoa</taxon>
        <taxon>Arthropoda</taxon>
        <taxon>Hexapoda</taxon>
        <taxon>Insecta</taxon>
        <taxon>Pterygota</taxon>
        <taxon>Neoptera</taxon>
        <taxon>Paraneoptera</taxon>
        <taxon>Thysanoptera</taxon>
        <taxon>Terebrantia</taxon>
        <taxon>Thripoidea</taxon>
        <taxon>Thripidae</taxon>
        <taxon>Thrips</taxon>
    </lineage>
</organism>
<evidence type="ECO:0000259" key="7">
    <source>
        <dbReference type="Pfam" id="PF05428"/>
    </source>
</evidence>
<dbReference type="Pfam" id="PF05428">
    <property type="entry name" value="CRF-BP_N"/>
    <property type="match status" value="1"/>
</dbReference>
<dbReference type="GO" id="GO:0051424">
    <property type="term" value="F:corticotropin-releasing hormone binding"/>
    <property type="evidence" value="ECO:0007669"/>
    <property type="project" value="InterPro"/>
</dbReference>
<evidence type="ECO:0000256" key="2">
    <source>
        <dbReference type="ARBA" id="ARBA00022525"/>
    </source>
</evidence>
<gene>
    <name evidence="10 11" type="primary">LOC117649991</name>
</gene>
<dbReference type="GO" id="GO:0051460">
    <property type="term" value="P:negative regulation of corticotropin secretion"/>
    <property type="evidence" value="ECO:0007669"/>
    <property type="project" value="TreeGrafter"/>
</dbReference>
<dbReference type="GO" id="GO:0005615">
    <property type="term" value="C:extracellular space"/>
    <property type="evidence" value="ECO:0007669"/>
    <property type="project" value="TreeGrafter"/>
</dbReference>
<evidence type="ECO:0000256" key="4">
    <source>
        <dbReference type="ARBA" id="ARBA00023157"/>
    </source>
</evidence>
<dbReference type="GO" id="GO:0009755">
    <property type="term" value="P:hormone-mediated signaling pathway"/>
    <property type="evidence" value="ECO:0007669"/>
    <property type="project" value="TreeGrafter"/>
</dbReference>
<dbReference type="GeneID" id="117649991"/>
<feature type="domain" description="Corticotropin-releasing factor binding protein C-terminal" evidence="8">
    <location>
        <begin position="231"/>
        <end position="344"/>
    </location>
</feature>
<feature type="domain" description="Corticotropin-releasing factor binding protein N-terminal" evidence="7">
    <location>
        <begin position="96"/>
        <end position="207"/>
    </location>
</feature>
<protein>
    <submittedName>
        <fullName evidence="10 11">Corticotropin-releasing factor-binding protein</fullName>
    </submittedName>
</protein>
<keyword evidence="5" id="KW-0325">Glycoprotein</keyword>
<feature type="signal peptide" evidence="6">
    <location>
        <begin position="1"/>
        <end position="22"/>
    </location>
</feature>
<feature type="chain" id="PRO_5044654931" evidence="6">
    <location>
        <begin position="23"/>
        <end position="357"/>
    </location>
</feature>
<evidence type="ECO:0000259" key="8">
    <source>
        <dbReference type="Pfam" id="PF23541"/>
    </source>
</evidence>
<dbReference type="PANTHER" id="PTHR10278:SF0">
    <property type="entry name" value="CORTICOTROPIN-RELEASING FACTOR-BINDING PROTEIN"/>
    <property type="match status" value="1"/>
</dbReference>
<name>A0A6P8ZW87_THRPL</name>
<evidence type="ECO:0000313" key="10">
    <source>
        <dbReference type="RefSeq" id="XP_034249116.1"/>
    </source>
</evidence>
<evidence type="ECO:0000256" key="3">
    <source>
        <dbReference type="ARBA" id="ARBA00022729"/>
    </source>
</evidence>
<dbReference type="InterPro" id="IPR056178">
    <property type="entry name" value="CRF-BP_C"/>
</dbReference>
<dbReference type="AlphaFoldDB" id="A0A6P8ZW87"/>
<dbReference type="InterPro" id="IPR008435">
    <property type="entry name" value="CRF-bd"/>
</dbReference>
<evidence type="ECO:0000313" key="9">
    <source>
        <dbReference type="Proteomes" id="UP000515158"/>
    </source>
</evidence>
<keyword evidence="3 6" id="KW-0732">Signal</keyword>
<sequence>MAAVSHLSVLLTVLLYLTASIAKPSVPRAGQSAARVGSVGSVGTSNLRQALAASPRMPFFPEGAEAADGAEGGALSGRGRAKRTSGAIPITECTFVYTEEGDFYLDYEGDPTKVCGAMFLAPANQRVQLRLTLDVPCSTGGMVSVTDGWDYQNQYLPMAQDHPKPDSERHTTLCGVEHTQAFESSQNAAQVSYLLPTPARFAVSVRHVRNPTPCSVMLGDSEVVTLRNFGKRRNCSVTTIYPSVVRILQLQVGVNEKHPNMEPETGTIHKCEKRGLEDYVQVAGLGMATELAGPETVFGSVCGLDTSAGRPMSILCGALNVRLVSSGRYDNAVTVFVKRMETEEEMLSADFFCDAEL</sequence>
<comment type="subcellular location">
    <subcellularLocation>
        <location evidence="1">Secreted</location>
    </subcellularLocation>
</comment>
<dbReference type="Proteomes" id="UP000515158">
    <property type="component" value="Unplaced"/>
</dbReference>
<dbReference type="InterPro" id="IPR056177">
    <property type="entry name" value="CRF-BP_N"/>
</dbReference>
<dbReference type="Pfam" id="PF23541">
    <property type="entry name" value="CRF-BP_C"/>
    <property type="match status" value="1"/>
</dbReference>
<dbReference type="OrthoDB" id="10056927at2759"/>
<dbReference type="RefSeq" id="XP_034249116.1">
    <property type="nucleotide sequence ID" value="XM_034393225.1"/>
</dbReference>
<evidence type="ECO:0000256" key="1">
    <source>
        <dbReference type="ARBA" id="ARBA00004613"/>
    </source>
</evidence>
<accession>A0A6P8ZW87</accession>
<dbReference type="PANTHER" id="PTHR10278">
    <property type="entry name" value="CORTICOTROPIN-RELEASING FACTOR-BINDING PROTEIN"/>
    <property type="match status" value="1"/>
</dbReference>
<reference evidence="10 11" key="1">
    <citation type="submission" date="2025-04" db="UniProtKB">
        <authorList>
            <consortium name="RefSeq"/>
        </authorList>
    </citation>
    <scope>IDENTIFICATION</scope>
    <source>
        <tissue evidence="10 11">Total insect</tissue>
    </source>
</reference>
<keyword evidence="9" id="KW-1185">Reference proteome</keyword>
<proteinExistence type="predicted"/>
<dbReference type="KEGG" id="tpal:117649991"/>
<evidence type="ECO:0000256" key="6">
    <source>
        <dbReference type="SAM" id="SignalP"/>
    </source>
</evidence>
<dbReference type="RefSeq" id="XP_034249117.1">
    <property type="nucleotide sequence ID" value="XM_034393226.1"/>
</dbReference>
<evidence type="ECO:0000256" key="5">
    <source>
        <dbReference type="ARBA" id="ARBA00023180"/>
    </source>
</evidence>
<keyword evidence="2" id="KW-0964">Secreted</keyword>
<keyword evidence="4" id="KW-1015">Disulfide bond</keyword>